<comment type="caution">
    <text evidence="2">The sequence shown here is derived from an EMBL/GenBank/DDBJ whole genome shotgun (WGS) entry which is preliminary data.</text>
</comment>
<proteinExistence type="predicted"/>
<protein>
    <submittedName>
        <fullName evidence="2">Uncharacterized protein</fullName>
    </submittedName>
</protein>
<keyword evidence="1" id="KW-1133">Transmembrane helix</keyword>
<keyword evidence="1" id="KW-0472">Membrane</keyword>
<keyword evidence="3" id="KW-1185">Reference proteome</keyword>
<evidence type="ECO:0000256" key="1">
    <source>
        <dbReference type="SAM" id="Phobius"/>
    </source>
</evidence>
<accession>A0A926I7Q9</accession>
<dbReference type="AlphaFoldDB" id="A0A926I7Q9"/>
<dbReference type="EMBL" id="JACRSV010000002">
    <property type="protein sequence ID" value="MBC8560176.1"/>
    <property type="molecule type" value="Genomic_DNA"/>
</dbReference>
<dbReference type="Proteomes" id="UP000610760">
    <property type="component" value="Unassembled WGS sequence"/>
</dbReference>
<reference evidence="2" key="1">
    <citation type="submission" date="2020-08" db="EMBL/GenBank/DDBJ databases">
        <title>Genome public.</title>
        <authorList>
            <person name="Liu C."/>
            <person name="Sun Q."/>
        </authorList>
    </citation>
    <scope>NUCLEOTIDE SEQUENCE</scope>
    <source>
        <strain evidence="2">NSJ-33</strain>
    </source>
</reference>
<evidence type="ECO:0000313" key="3">
    <source>
        <dbReference type="Proteomes" id="UP000610760"/>
    </source>
</evidence>
<feature type="transmembrane region" description="Helical" evidence="1">
    <location>
        <begin position="12"/>
        <end position="37"/>
    </location>
</feature>
<name>A0A926I7Q9_9FIRM</name>
<sequence length="68" mass="7270">MKHSAKLKAMGNIVAVVGAVLGVMAAVLSAVGGLLVYKLYRYLDTAQKTLPTLEAAANIYLEEHQKPE</sequence>
<gene>
    <name evidence="2" type="ORF">H8710_08865</name>
</gene>
<evidence type="ECO:0000313" key="2">
    <source>
        <dbReference type="EMBL" id="MBC8560176.1"/>
    </source>
</evidence>
<organism evidence="2 3">
    <name type="scientific">Fumia xinanensis</name>
    <dbReference type="NCBI Taxonomy" id="2763659"/>
    <lineage>
        <taxon>Bacteria</taxon>
        <taxon>Bacillati</taxon>
        <taxon>Bacillota</taxon>
        <taxon>Clostridia</taxon>
        <taxon>Eubacteriales</taxon>
        <taxon>Oscillospiraceae</taxon>
        <taxon>Fumia</taxon>
    </lineage>
</organism>
<dbReference type="RefSeq" id="WP_249295167.1">
    <property type="nucleotide sequence ID" value="NZ_JACRSV010000002.1"/>
</dbReference>
<keyword evidence="1" id="KW-0812">Transmembrane</keyword>